<keyword evidence="4 5" id="KW-0472">Membrane</keyword>
<accession>A0A2J6R9H3</accession>
<dbReference type="SUPFAM" id="SSF48652">
    <property type="entry name" value="Tetraspanin"/>
    <property type="match status" value="1"/>
</dbReference>
<comment type="subcellular location">
    <subcellularLocation>
        <location evidence="1">Membrane</location>
        <topology evidence="1">Multi-pass membrane protein</topology>
    </subcellularLocation>
</comment>
<dbReference type="AlphaFoldDB" id="A0A2J6R9H3"/>
<name>A0A2J6R9H3_HYAVF</name>
<organism evidence="6 7">
    <name type="scientific">Hyaloscypha variabilis (strain UAMH 11265 / GT02V1 / F)</name>
    <name type="common">Meliniomyces variabilis</name>
    <dbReference type="NCBI Taxonomy" id="1149755"/>
    <lineage>
        <taxon>Eukaryota</taxon>
        <taxon>Fungi</taxon>
        <taxon>Dikarya</taxon>
        <taxon>Ascomycota</taxon>
        <taxon>Pezizomycotina</taxon>
        <taxon>Leotiomycetes</taxon>
        <taxon>Helotiales</taxon>
        <taxon>Hyaloscyphaceae</taxon>
        <taxon>Hyaloscypha</taxon>
        <taxon>Hyaloscypha variabilis</taxon>
    </lineage>
</organism>
<dbReference type="Proteomes" id="UP000235786">
    <property type="component" value="Unassembled WGS sequence"/>
</dbReference>
<feature type="transmembrane region" description="Helical" evidence="5">
    <location>
        <begin position="48"/>
        <end position="76"/>
    </location>
</feature>
<dbReference type="EMBL" id="KZ613952">
    <property type="protein sequence ID" value="PMD35179.1"/>
    <property type="molecule type" value="Genomic_DNA"/>
</dbReference>
<evidence type="ECO:0000256" key="2">
    <source>
        <dbReference type="ARBA" id="ARBA00022692"/>
    </source>
</evidence>
<dbReference type="InterPro" id="IPR008952">
    <property type="entry name" value="Tetraspanin_EC2_sf"/>
</dbReference>
<feature type="transmembrane region" description="Helical" evidence="5">
    <location>
        <begin position="181"/>
        <end position="204"/>
    </location>
</feature>
<dbReference type="OrthoDB" id="2279611at2759"/>
<proteinExistence type="predicted"/>
<keyword evidence="7" id="KW-1185">Reference proteome</keyword>
<evidence type="ECO:0000256" key="4">
    <source>
        <dbReference type="ARBA" id="ARBA00023136"/>
    </source>
</evidence>
<evidence type="ECO:0000256" key="3">
    <source>
        <dbReference type="ARBA" id="ARBA00022989"/>
    </source>
</evidence>
<evidence type="ECO:0000313" key="6">
    <source>
        <dbReference type="EMBL" id="PMD35179.1"/>
    </source>
</evidence>
<dbReference type="STRING" id="1149755.A0A2J6R9H3"/>
<protein>
    <submittedName>
        <fullName evidence="6">Tetraspanin</fullName>
    </submittedName>
</protein>
<evidence type="ECO:0000313" key="7">
    <source>
        <dbReference type="Proteomes" id="UP000235786"/>
    </source>
</evidence>
<gene>
    <name evidence="6" type="ORF">L207DRAFT_546695</name>
</gene>
<sequence>MRDNIFLSYVLVDLLFAVGGGLLLIFALVTRSEIDQTPTIQNVATDLLLSMCPLTAAIANAVLIFFTFLMSVPAMVMPMTRGWLKFHGYLVVICALFTMIIGLTIWFDTLKTRKNLSNIWNAQPNTTQSLLQQKFNCCGYNNATSPPFFVPDSVCTTPLVAAANIGCVTPFVSFANNFLDIIFTGAFGIVGIDVALILTTAMLLKDRKEKERYRHIDEKQGVGSF</sequence>
<dbReference type="GO" id="GO:0016020">
    <property type="term" value="C:membrane"/>
    <property type="evidence" value="ECO:0007669"/>
    <property type="project" value="UniProtKB-SubCell"/>
</dbReference>
<dbReference type="Pfam" id="PF00335">
    <property type="entry name" value="Tetraspanin"/>
    <property type="match status" value="1"/>
</dbReference>
<dbReference type="InterPro" id="IPR018499">
    <property type="entry name" value="Tetraspanin/Peripherin"/>
</dbReference>
<keyword evidence="3 5" id="KW-1133">Transmembrane helix</keyword>
<feature type="transmembrane region" description="Helical" evidence="5">
    <location>
        <begin position="88"/>
        <end position="107"/>
    </location>
</feature>
<reference evidence="6 7" key="1">
    <citation type="submission" date="2016-04" db="EMBL/GenBank/DDBJ databases">
        <title>A degradative enzymes factory behind the ericoid mycorrhizal symbiosis.</title>
        <authorList>
            <consortium name="DOE Joint Genome Institute"/>
            <person name="Martino E."/>
            <person name="Morin E."/>
            <person name="Grelet G."/>
            <person name="Kuo A."/>
            <person name="Kohler A."/>
            <person name="Daghino S."/>
            <person name="Barry K."/>
            <person name="Choi C."/>
            <person name="Cichocki N."/>
            <person name="Clum A."/>
            <person name="Copeland A."/>
            <person name="Hainaut M."/>
            <person name="Haridas S."/>
            <person name="Labutti K."/>
            <person name="Lindquist E."/>
            <person name="Lipzen A."/>
            <person name="Khouja H.-R."/>
            <person name="Murat C."/>
            <person name="Ohm R."/>
            <person name="Olson A."/>
            <person name="Spatafora J."/>
            <person name="Veneault-Fourrey C."/>
            <person name="Henrissat B."/>
            <person name="Grigoriev I."/>
            <person name="Martin F."/>
            <person name="Perotto S."/>
        </authorList>
    </citation>
    <scope>NUCLEOTIDE SEQUENCE [LARGE SCALE GENOMIC DNA]</scope>
    <source>
        <strain evidence="6 7">F</strain>
    </source>
</reference>
<evidence type="ECO:0000256" key="5">
    <source>
        <dbReference type="SAM" id="Phobius"/>
    </source>
</evidence>
<keyword evidence="2 5" id="KW-0812">Transmembrane</keyword>
<evidence type="ECO:0000256" key="1">
    <source>
        <dbReference type="ARBA" id="ARBA00004141"/>
    </source>
</evidence>
<feature type="transmembrane region" description="Helical" evidence="5">
    <location>
        <begin position="7"/>
        <end position="28"/>
    </location>
</feature>